<dbReference type="OrthoDB" id="9806955at2"/>
<evidence type="ECO:0000256" key="5">
    <source>
        <dbReference type="ARBA" id="ARBA00052500"/>
    </source>
</evidence>
<dbReference type="EC" id="4.3.1.23" evidence="7"/>
<dbReference type="InterPro" id="IPR001106">
    <property type="entry name" value="Aromatic_Lyase"/>
</dbReference>
<dbReference type="PATRIC" id="fig|52.7.peg.5240"/>
<comment type="similarity">
    <text evidence="6">Belongs to the TAL/TAM family.</text>
</comment>
<protein>
    <recommendedName>
        <fullName evidence="9">Tyrosine 2,3-aminomutase</fullName>
        <ecNumber evidence="7">4.3.1.23</ecNumber>
        <ecNumber evidence="8">5.4.3.6</ecNumber>
    </recommendedName>
    <alternativeName>
        <fullName evidence="10">Tyrosine ammonia-lyase</fullName>
    </alternativeName>
</protein>
<comment type="catalytic activity">
    <reaction evidence="4">
        <text>L-tyrosine = 3-amino-3-(4-hydroxyphenyl)propanoate</text>
        <dbReference type="Rhea" id="RHEA:15781"/>
        <dbReference type="ChEBI" id="CHEBI:57956"/>
        <dbReference type="ChEBI" id="CHEBI:58315"/>
        <dbReference type="EC" id="5.4.3.6"/>
    </reaction>
</comment>
<evidence type="ECO:0000256" key="13">
    <source>
        <dbReference type="PIRSR" id="PIRSR622314-3"/>
    </source>
</evidence>
<feature type="cross-link" description="5-imidazolinone (Ala-Gly)" evidence="14">
    <location>
        <begin position="140"/>
        <end position="142"/>
    </location>
</feature>
<dbReference type="InterPro" id="IPR024083">
    <property type="entry name" value="Fumarase/histidase_N"/>
</dbReference>
<feature type="binding site" evidence="12">
    <location>
        <position position="193"/>
    </location>
    <ligand>
        <name>substrate</name>
    </ligand>
</feature>
<dbReference type="GO" id="GO:0052883">
    <property type="term" value="F:tyrosine ammonia-lyase activity"/>
    <property type="evidence" value="ECO:0007669"/>
    <property type="project" value="UniProtKB-EC"/>
</dbReference>
<dbReference type="NCBIfam" id="TIGR03832">
    <property type="entry name" value="Tyr_2_3_mutase"/>
    <property type="match status" value="1"/>
</dbReference>
<evidence type="ECO:0000256" key="6">
    <source>
        <dbReference type="ARBA" id="ARBA00061145"/>
    </source>
</evidence>
<dbReference type="EMBL" id="CP012159">
    <property type="protein sequence ID" value="AKT40593.1"/>
    <property type="molecule type" value="Genomic_DNA"/>
</dbReference>
<dbReference type="Gene3D" id="1.20.200.10">
    <property type="entry name" value="Fumarase/aspartase (Central domain)"/>
    <property type="match status" value="1"/>
</dbReference>
<proteinExistence type="inferred from homology"/>
<dbReference type="Gene3D" id="1.10.275.10">
    <property type="entry name" value="Fumarase/aspartase (N-terminal domain)"/>
    <property type="match status" value="1"/>
</dbReference>
<dbReference type="CDD" id="cd00332">
    <property type="entry name" value="PAL-HAL"/>
    <property type="match status" value="1"/>
</dbReference>
<comment type="subunit">
    <text evidence="3">Homotetramer; dimer of dimers.</text>
</comment>
<organism evidence="15 16">
    <name type="scientific">Chondromyces crocatus</name>
    <dbReference type="NCBI Taxonomy" id="52"/>
    <lineage>
        <taxon>Bacteria</taxon>
        <taxon>Pseudomonadati</taxon>
        <taxon>Myxococcota</taxon>
        <taxon>Polyangia</taxon>
        <taxon>Polyangiales</taxon>
        <taxon>Polyangiaceae</taxon>
        <taxon>Chondromyces</taxon>
    </lineage>
</organism>
<dbReference type="RefSeq" id="WP_050432503.1">
    <property type="nucleotide sequence ID" value="NZ_CP012159.1"/>
</dbReference>
<evidence type="ECO:0000313" key="15">
    <source>
        <dbReference type="EMBL" id="AKT40593.1"/>
    </source>
</evidence>
<dbReference type="GO" id="GO:0009403">
    <property type="term" value="P:toxin biosynthetic process"/>
    <property type="evidence" value="ECO:0007669"/>
    <property type="project" value="UniProtKB-ARBA"/>
</dbReference>
<dbReference type="SUPFAM" id="SSF48557">
    <property type="entry name" value="L-aspartase-like"/>
    <property type="match status" value="1"/>
</dbReference>
<dbReference type="EC" id="5.4.3.6" evidence="8"/>
<dbReference type="AlphaFoldDB" id="A0A0K1EJ43"/>
<evidence type="ECO:0000256" key="11">
    <source>
        <dbReference type="PIRSR" id="PIRSR622314-1"/>
    </source>
</evidence>
<evidence type="ECO:0000256" key="7">
    <source>
        <dbReference type="ARBA" id="ARBA00066365"/>
    </source>
</evidence>
<evidence type="ECO:0000256" key="10">
    <source>
        <dbReference type="ARBA" id="ARBA00083673"/>
    </source>
</evidence>
<keyword evidence="2 15" id="KW-0456">Lyase</keyword>
<evidence type="ECO:0000256" key="8">
    <source>
        <dbReference type="ARBA" id="ARBA00066794"/>
    </source>
</evidence>
<dbReference type="Pfam" id="PF00221">
    <property type="entry name" value="Lyase_aromatic"/>
    <property type="match status" value="1"/>
</dbReference>
<evidence type="ECO:0000256" key="12">
    <source>
        <dbReference type="PIRSR" id="PIRSR622314-2"/>
    </source>
</evidence>
<dbReference type="FunFam" id="1.20.200.10:FF:000012">
    <property type="entry name" value="Tyrosine ammonia-lyase"/>
    <property type="match status" value="1"/>
</dbReference>
<dbReference type="SMR" id="A0A0K1EJ43"/>
<keyword evidence="16" id="KW-1185">Reference proteome</keyword>
<dbReference type="Proteomes" id="UP000067626">
    <property type="component" value="Chromosome"/>
</dbReference>
<dbReference type="InterPro" id="IPR022314">
    <property type="entry name" value="Tyr_aminomutase"/>
</dbReference>
<dbReference type="KEGG" id="ccro:CMC5_047490"/>
<sequence>MKITGSNLSIYDVADVCMKRATVELDPSQLERVAVAHERTQAWGEAQHPIYGVNTGFGELVPVMIPRQHKRELQENLIRSHAAGGGEPFADDVVRAIMLARLNCLMKGYSGASVETVKLLAEFINRGIHPVIPQQGSLGASGDLSPLSHIALALIGEGTVSFKGQVRKTGDVLREEGLKPLELGFKGGLTLINGTSAMTGAACVALGRAYHLFRLALLATADFVQCLGGSTGPFEERGHLPKNHSGQVIVAREIRKLLAGSQLTSDHQDLMKEMVARSGVGNDVVDTGVYLQDAYTLRAVPQILGPVLDTLDFARKLIEEELNSTNDNPLIFDVPEQTFHGANFHGQYVAMACDYLNIAVTEIGVLAERQLNRLVDPNINGKLPPFLASAHSGLLCGFEGGQYLATSIASENLDLAAPSSIKSLPSNGSNQDVVSMGTTSARKSLRLCENVGTIVSTLIAACNQAGHILGNERFSPPIRELHGELSRSVPLYQDDSPIFELFQTVRAFVGGDGFRAHLVTHLDLAATTASS</sequence>
<evidence type="ECO:0000256" key="14">
    <source>
        <dbReference type="PIRSR" id="PIRSR622314-4"/>
    </source>
</evidence>
<gene>
    <name evidence="15" type="primary">hutH</name>
    <name evidence="15" type="ORF">CMC5_047490</name>
</gene>
<dbReference type="InterPro" id="IPR022313">
    <property type="entry name" value="Phe/His_NH3-lyase_AS"/>
</dbReference>
<dbReference type="FunFam" id="1.10.275.10:FF:000005">
    <property type="entry name" value="Histidine ammonia-lyase"/>
    <property type="match status" value="1"/>
</dbReference>
<comment type="catalytic activity">
    <reaction evidence="5">
        <text>L-tyrosine = (E)-4-coumarate + NH4(+)</text>
        <dbReference type="Rhea" id="RHEA:24906"/>
        <dbReference type="ChEBI" id="CHEBI:12876"/>
        <dbReference type="ChEBI" id="CHEBI:28938"/>
        <dbReference type="ChEBI" id="CHEBI:58315"/>
        <dbReference type="EC" id="4.3.1.23"/>
    </reaction>
</comment>
<dbReference type="PROSITE" id="PS00488">
    <property type="entry name" value="PAL_HISTIDASE"/>
    <property type="match status" value="1"/>
</dbReference>
<reference evidence="15 16" key="1">
    <citation type="submission" date="2015-07" db="EMBL/GenBank/DDBJ databases">
        <title>Genome analysis of myxobacterium Chondromyces crocatus Cm c5 reveals a high potential for natural compound synthesis and the genetic basis for the loss of fruiting body formation.</title>
        <authorList>
            <person name="Zaburannyi N."/>
            <person name="Bunk B."/>
            <person name="Maier J."/>
            <person name="Overmann J."/>
            <person name="Mueller R."/>
        </authorList>
    </citation>
    <scope>NUCLEOTIDE SEQUENCE [LARGE SCALE GENOMIC DNA]</scope>
    <source>
        <strain evidence="15 16">Cm c5</strain>
    </source>
</reference>
<dbReference type="GO" id="GO:0050368">
    <property type="term" value="F:L-tyrosine 2,3-aminomutase activity"/>
    <property type="evidence" value="ECO:0007669"/>
    <property type="project" value="UniProtKB-EC"/>
</dbReference>
<keyword evidence="1" id="KW-0413">Isomerase</keyword>
<dbReference type="PANTHER" id="PTHR10362">
    <property type="entry name" value="HISTIDINE AMMONIA-LYASE"/>
    <property type="match status" value="1"/>
</dbReference>
<feature type="active site" description="Proton donor/acceptor" evidence="11">
    <location>
        <position position="51"/>
    </location>
</feature>
<feature type="binding site" evidence="12">
    <location>
        <position position="81"/>
    </location>
    <ligand>
        <name>substrate</name>
    </ligand>
</feature>
<accession>A0A0K1EJ43</accession>
<evidence type="ECO:0000256" key="1">
    <source>
        <dbReference type="ARBA" id="ARBA00023235"/>
    </source>
</evidence>
<feature type="binding site" evidence="12">
    <location>
        <position position="298"/>
    </location>
    <ligand>
        <name>substrate</name>
    </ligand>
</feature>
<name>A0A0K1EJ43_CHOCO</name>
<evidence type="ECO:0000256" key="3">
    <source>
        <dbReference type="ARBA" id="ARBA00044762"/>
    </source>
</evidence>
<feature type="modified residue" description="2,3-didehydroalanine (Ser)" evidence="13">
    <location>
        <position position="141"/>
    </location>
</feature>
<evidence type="ECO:0000256" key="9">
    <source>
        <dbReference type="ARBA" id="ARBA00067608"/>
    </source>
</evidence>
<evidence type="ECO:0000256" key="2">
    <source>
        <dbReference type="ARBA" id="ARBA00023239"/>
    </source>
</evidence>
<evidence type="ECO:0000256" key="4">
    <source>
        <dbReference type="ARBA" id="ARBA00050238"/>
    </source>
</evidence>
<evidence type="ECO:0000313" key="16">
    <source>
        <dbReference type="Proteomes" id="UP000067626"/>
    </source>
</evidence>
<dbReference type="InterPro" id="IPR008948">
    <property type="entry name" value="L-Aspartase-like"/>
</dbReference>